<dbReference type="EMBL" id="LJXT01000005">
    <property type="protein sequence ID" value="KPQ19824.1"/>
    <property type="molecule type" value="Genomic_DNA"/>
</dbReference>
<dbReference type="OrthoDB" id="826870at2"/>
<proteinExistence type="predicted"/>
<organism evidence="2 3">
    <name type="scientific">Algoriphagus marincola HL-49</name>
    <dbReference type="NCBI Taxonomy" id="1305737"/>
    <lineage>
        <taxon>Bacteria</taxon>
        <taxon>Pseudomonadati</taxon>
        <taxon>Bacteroidota</taxon>
        <taxon>Cytophagia</taxon>
        <taxon>Cytophagales</taxon>
        <taxon>Cyclobacteriaceae</taxon>
        <taxon>Algoriphagus</taxon>
    </lineage>
</organism>
<name>A0A0P7XSH2_9BACT</name>
<dbReference type="PATRIC" id="fig|1305737.6.peg.897"/>
<dbReference type="AlphaFoldDB" id="A0A0P7XSH2"/>
<evidence type="ECO:0000313" key="3">
    <source>
        <dbReference type="Proteomes" id="UP000050421"/>
    </source>
</evidence>
<evidence type="ECO:0000313" key="2">
    <source>
        <dbReference type="EMBL" id="KPQ19824.1"/>
    </source>
</evidence>
<evidence type="ECO:0000256" key="1">
    <source>
        <dbReference type="SAM" id="SignalP"/>
    </source>
</evidence>
<keyword evidence="1" id="KW-0732">Signal</keyword>
<reference evidence="2 3" key="1">
    <citation type="submission" date="2015-09" db="EMBL/GenBank/DDBJ databases">
        <title>Identification and resolution of microdiversity through metagenomic sequencing of parallel consortia.</title>
        <authorList>
            <person name="Nelson W.C."/>
            <person name="Romine M.F."/>
            <person name="Lindemann S.R."/>
        </authorList>
    </citation>
    <scope>NUCLEOTIDE SEQUENCE [LARGE SCALE GENOMIC DNA]</scope>
    <source>
        <strain evidence="2">HL-49</strain>
    </source>
</reference>
<comment type="caution">
    <text evidence="2">The sequence shown here is derived from an EMBL/GenBank/DDBJ whole genome shotgun (WGS) entry which is preliminary data.</text>
</comment>
<feature type="signal peptide" evidence="1">
    <location>
        <begin position="1"/>
        <end position="20"/>
    </location>
</feature>
<feature type="chain" id="PRO_5006145616" description="Outer membrane protein beta-barrel domain" evidence="1">
    <location>
        <begin position="21"/>
        <end position="190"/>
    </location>
</feature>
<dbReference type="Proteomes" id="UP000050421">
    <property type="component" value="Unassembled WGS sequence"/>
</dbReference>
<gene>
    <name evidence="2" type="ORF">HLUCCX10_01395</name>
</gene>
<accession>A0A0P7XSH2</accession>
<protein>
    <recommendedName>
        <fullName evidence="4">Outer membrane protein beta-barrel domain</fullName>
    </recommendedName>
</protein>
<sequence length="190" mass="21725">MSYKIIIISLSLFLSSLVSKGQNGYKNSISSSYSFYESSHFSGGDISAQGIDLSYERYFKKRFFGTISYGLYHFEGRNSIFFLEPEEMDFINMRAFNLGVGYDVVQTERFVLSGEITYMRQSTQELISQLESGGLIIRETGTIRDQTARVQLKARIFLTKNLQLIPAVAHGFQISRYKSNWLRIGVGYSF</sequence>
<evidence type="ECO:0008006" key="4">
    <source>
        <dbReference type="Google" id="ProtNLM"/>
    </source>
</evidence>